<dbReference type="EMBL" id="JAVLVU010000001">
    <property type="protein sequence ID" value="MDT3403505.1"/>
    <property type="molecule type" value="Genomic_DNA"/>
</dbReference>
<dbReference type="InterPro" id="IPR051056">
    <property type="entry name" value="Glycosyl_Hydrolase_73"/>
</dbReference>
<reference evidence="8" key="1">
    <citation type="submission" date="2023-07" db="EMBL/GenBank/DDBJ databases">
        <title>Functional and genomic diversity of the sorghum phyllosphere microbiome.</title>
        <authorList>
            <person name="Shade A."/>
        </authorList>
    </citation>
    <scope>NUCLEOTIDE SEQUENCE [LARGE SCALE GENOMIC DNA]</scope>
    <source>
        <strain evidence="8">SORGH_AS_0422</strain>
    </source>
</reference>
<comment type="caution">
    <text evidence="7">The sequence shown here is derived from an EMBL/GenBank/DDBJ whole genome shotgun (WGS) entry which is preliminary data.</text>
</comment>
<evidence type="ECO:0000313" key="7">
    <source>
        <dbReference type="EMBL" id="MDT3403505.1"/>
    </source>
</evidence>
<dbReference type="Proteomes" id="UP001258315">
    <property type="component" value="Unassembled WGS sequence"/>
</dbReference>
<accession>A0ABU3GXV3</accession>
<keyword evidence="3 7" id="KW-0378">Hydrolase</keyword>
<keyword evidence="2" id="KW-0081">Bacteriolytic enzyme</keyword>
<dbReference type="InterPro" id="IPR002901">
    <property type="entry name" value="MGlyc_endo_b_GlcNAc-like_dom"/>
</dbReference>
<dbReference type="Pfam" id="PF01476">
    <property type="entry name" value="LysM"/>
    <property type="match status" value="1"/>
</dbReference>
<feature type="compositionally biased region" description="Basic and acidic residues" evidence="5">
    <location>
        <begin position="54"/>
        <end position="71"/>
    </location>
</feature>
<proteinExistence type="predicted"/>
<name>A0ABU3GXV3_9SPHI</name>
<evidence type="ECO:0000256" key="5">
    <source>
        <dbReference type="SAM" id="MobiDB-lite"/>
    </source>
</evidence>
<evidence type="ECO:0000256" key="2">
    <source>
        <dbReference type="ARBA" id="ARBA00022638"/>
    </source>
</evidence>
<evidence type="ECO:0000256" key="4">
    <source>
        <dbReference type="ARBA" id="ARBA00032108"/>
    </source>
</evidence>
<dbReference type="InterPro" id="IPR018392">
    <property type="entry name" value="LysM"/>
</dbReference>
<keyword evidence="1" id="KW-0929">Antimicrobial</keyword>
<dbReference type="InterPro" id="IPR036779">
    <property type="entry name" value="LysM_dom_sf"/>
</dbReference>
<dbReference type="GO" id="GO:0016787">
    <property type="term" value="F:hydrolase activity"/>
    <property type="evidence" value="ECO:0007669"/>
    <property type="project" value="UniProtKB-KW"/>
</dbReference>
<evidence type="ECO:0000313" key="8">
    <source>
        <dbReference type="Proteomes" id="UP001258315"/>
    </source>
</evidence>
<dbReference type="SMART" id="SM00047">
    <property type="entry name" value="LYZ2"/>
    <property type="match status" value="1"/>
</dbReference>
<keyword evidence="8" id="KW-1185">Reference proteome</keyword>
<feature type="region of interest" description="Disordered" evidence="5">
    <location>
        <begin position="36"/>
        <end position="81"/>
    </location>
</feature>
<gene>
    <name evidence="7" type="ORF">QE417_002577</name>
</gene>
<feature type="compositionally biased region" description="Polar residues" evidence="5">
    <location>
        <begin position="72"/>
        <end position="81"/>
    </location>
</feature>
<evidence type="ECO:0000256" key="1">
    <source>
        <dbReference type="ARBA" id="ARBA00022529"/>
    </source>
</evidence>
<dbReference type="PROSITE" id="PS51782">
    <property type="entry name" value="LYSM"/>
    <property type="match status" value="1"/>
</dbReference>
<dbReference type="SUPFAM" id="SSF54106">
    <property type="entry name" value="LysM domain"/>
    <property type="match status" value="1"/>
</dbReference>
<dbReference type="PANTHER" id="PTHR33308">
    <property type="entry name" value="PEPTIDOGLYCAN HYDROLASE FLGJ"/>
    <property type="match status" value="1"/>
</dbReference>
<dbReference type="Gene3D" id="3.10.350.10">
    <property type="entry name" value="LysM domain"/>
    <property type="match status" value="1"/>
</dbReference>
<evidence type="ECO:0000259" key="6">
    <source>
        <dbReference type="PROSITE" id="PS51782"/>
    </source>
</evidence>
<dbReference type="SMART" id="SM00257">
    <property type="entry name" value="LysM"/>
    <property type="match status" value="1"/>
</dbReference>
<organism evidence="7 8">
    <name type="scientific">Mucilaginibacter terrae</name>
    <dbReference type="NCBI Taxonomy" id="1955052"/>
    <lineage>
        <taxon>Bacteria</taxon>
        <taxon>Pseudomonadati</taxon>
        <taxon>Bacteroidota</taxon>
        <taxon>Sphingobacteriia</taxon>
        <taxon>Sphingobacteriales</taxon>
        <taxon>Sphingobacteriaceae</taxon>
        <taxon>Mucilaginibacter</taxon>
    </lineage>
</organism>
<protein>
    <recommendedName>
        <fullName evidence="4">Peptidoglycan hydrolase</fullName>
    </recommendedName>
</protein>
<dbReference type="PROSITE" id="PS51257">
    <property type="entry name" value="PROKAR_LIPOPROTEIN"/>
    <property type="match status" value="1"/>
</dbReference>
<dbReference type="Gene3D" id="1.10.530.10">
    <property type="match status" value="1"/>
</dbReference>
<sequence>MTFLYKPELKSSVVKNIAYLFILSLLLSACSSRRKTVYTPPRSSGNTTASKPAPEVKHNPEYKKNNERVQQENKPVTGSTTPVSYTVASYVERFKAIAIQEMNLYGVPASITLAQGLQESGFGNGELARYANNHFGIKCTSDWTGRSYYKDDDKVDDCFRVYNNPEESYRDHSEFLKRKRYASLFELDKNDYVGWAYGLKRCGYATNPKYPDLLINTIKRYSLDQYDRPEGEVQKIKREDRVLAEINENVANPQKDTIVKAAPVVKLYTVGTGDTLYNISKRFNLTVEELKALNNMADNNIKIGQQLIIAK</sequence>
<dbReference type="Pfam" id="PF01832">
    <property type="entry name" value="Glucosaminidase"/>
    <property type="match status" value="1"/>
</dbReference>
<evidence type="ECO:0000256" key="3">
    <source>
        <dbReference type="ARBA" id="ARBA00022801"/>
    </source>
</evidence>
<dbReference type="CDD" id="cd00118">
    <property type="entry name" value="LysM"/>
    <property type="match status" value="1"/>
</dbReference>
<feature type="compositionally biased region" description="Polar residues" evidence="5">
    <location>
        <begin position="41"/>
        <end position="50"/>
    </location>
</feature>
<dbReference type="PANTHER" id="PTHR33308:SF9">
    <property type="entry name" value="PEPTIDOGLYCAN HYDROLASE FLGJ"/>
    <property type="match status" value="1"/>
</dbReference>
<feature type="domain" description="LysM" evidence="6">
    <location>
        <begin position="266"/>
        <end position="309"/>
    </location>
</feature>